<feature type="transmembrane region" description="Helical" evidence="7">
    <location>
        <begin position="38"/>
        <end position="62"/>
    </location>
</feature>
<comment type="subcellular location">
    <subcellularLocation>
        <location evidence="1">Cell membrane</location>
        <topology evidence="1">Multi-pass membrane protein</topology>
    </subcellularLocation>
</comment>
<keyword evidence="9" id="KW-1185">Reference proteome</keyword>
<dbReference type="EMBL" id="JAMWMR010000032">
    <property type="protein sequence ID" value="MCN9244237.1"/>
    <property type="molecule type" value="Genomic_DNA"/>
</dbReference>
<dbReference type="PANTHER" id="PTHR30213:SF1">
    <property type="entry name" value="INNER MEMBRANE PROTEIN YHJD"/>
    <property type="match status" value="1"/>
</dbReference>
<keyword evidence="2" id="KW-1003">Cell membrane</keyword>
<feature type="transmembrane region" description="Helical" evidence="7">
    <location>
        <begin position="92"/>
        <end position="115"/>
    </location>
</feature>
<evidence type="ECO:0000256" key="4">
    <source>
        <dbReference type="ARBA" id="ARBA00022989"/>
    </source>
</evidence>
<evidence type="ECO:0000313" key="9">
    <source>
        <dbReference type="Proteomes" id="UP001523219"/>
    </source>
</evidence>
<comment type="caution">
    <text evidence="8">The sequence shown here is derived from an EMBL/GenBank/DDBJ whole genome shotgun (WGS) entry which is preliminary data.</text>
</comment>
<organism evidence="8 9">
    <name type="scientific">Streptomyces macrolidinus</name>
    <dbReference type="NCBI Taxonomy" id="2952607"/>
    <lineage>
        <taxon>Bacteria</taxon>
        <taxon>Bacillati</taxon>
        <taxon>Actinomycetota</taxon>
        <taxon>Actinomycetes</taxon>
        <taxon>Kitasatosporales</taxon>
        <taxon>Streptomycetaceae</taxon>
        <taxon>Streptomyces</taxon>
    </lineage>
</organism>
<dbReference type="Pfam" id="PF03631">
    <property type="entry name" value="Virul_fac_BrkB"/>
    <property type="match status" value="1"/>
</dbReference>
<dbReference type="Proteomes" id="UP001523219">
    <property type="component" value="Unassembled WGS sequence"/>
</dbReference>
<evidence type="ECO:0000313" key="8">
    <source>
        <dbReference type="EMBL" id="MCN9244237.1"/>
    </source>
</evidence>
<dbReference type="PANTHER" id="PTHR30213">
    <property type="entry name" value="INNER MEMBRANE PROTEIN YHJD"/>
    <property type="match status" value="1"/>
</dbReference>
<proteinExistence type="predicted"/>
<keyword evidence="3 7" id="KW-0812">Transmembrane</keyword>
<feature type="compositionally biased region" description="Basic and acidic residues" evidence="6">
    <location>
        <begin position="283"/>
        <end position="296"/>
    </location>
</feature>
<reference evidence="8 9" key="1">
    <citation type="submission" date="2022-05" db="EMBL/GenBank/DDBJ databases">
        <title>Streptomyces sp. nov. RY43-2 isolated from soil of a peat swamp forest.</title>
        <authorList>
            <person name="Kanchanasin P."/>
            <person name="Tanasupawat S."/>
            <person name="Phongsopitanun W."/>
        </authorList>
    </citation>
    <scope>NUCLEOTIDE SEQUENCE [LARGE SCALE GENOMIC DNA]</scope>
    <source>
        <strain evidence="8 9">RY43-2</strain>
    </source>
</reference>
<evidence type="ECO:0000256" key="3">
    <source>
        <dbReference type="ARBA" id="ARBA00022692"/>
    </source>
</evidence>
<feature type="region of interest" description="Disordered" evidence="6">
    <location>
        <begin position="283"/>
        <end position="355"/>
    </location>
</feature>
<accession>A0ABT0ZKX8</accession>
<protein>
    <submittedName>
        <fullName evidence="8">YihY/virulence factor BrkB family protein</fullName>
    </submittedName>
</protein>
<evidence type="ECO:0000256" key="1">
    <source>
        <dbReference type="ARBA" id="ARBA00004651"/>
    </source>
</evidence>
<evidence type="ECO:0000256" key="5">
    <source>
        <dbReference type="ARBA" id="ARBA00023136"/>
    </source>
</evidence>
<keyword evidence="5 7" id="KW-0472">Membrane</keyword>
<feature type="transmembrane region" description="Helical" evidence="7">
    <location>
        <begin position="145"/>
        <end position="172"/>
    </location>
</feature>
<name>A0ABT0ZKX8_9ACTN</name>
<feature type="transmembrane region" description="Helical" evidence="7">
    <location>
        <begin position="219"/>
        <end position="241"/>
    </location>
</feature>
<gene>
    <name evidence="8" type="ORF">NGF19_26225</name>
</gene>
<feature type="transmembrane region" description="Helical" evidence="7">
    <location>
        <begin position="253"/>
        <end position="276"/>
    </location>
</feature>
<evidence type="ECO:0000256" key="7">
    <source>
        <dbReference type="SAM" id="Phobius"/>
    </source>
</evidence>
<evidence type="ECO:0000256" key="6">
    <source>
        <dbReference type="SAM" id="MobiDB-lite"/>
    </source>
</evidence>
<dbReference type="InterPro" id="IPR017039">
    <property type="entry name" value="Virul_fac_BrkB"/>
</dbReference>
<feature type="transmembrane region" description="Helical" evidence="7">
    <location>
        <begin position="184"/>
        <end position="207"/>
    </location>
</feature>
<keyword evidence="4 7" id="KW-1133">Transmembrane helix</keyword>
<feature type="compositionally biased region" description="Basic residues" evidence="6">
    <location>
        <begin position="330"/>
        <end position="342"/>
    </location>
</feature>
<sequence length="355" mass="37618">MDWLKKLPVIGPVVVRLMATHVWRAYERLDRVKWSRLAAALTFISFVALFPLLTVAAAVGAATLSTAQQNNLQSKIADQFPGLSSQLDIHALVQNAGTVGVIAGAVLLVTGVNWVGQVRDCLRAVWELPDGDENPLLRKLKDAGVLLGLGGAVLVTLATSTIASALVGWLAGPLGLDQGGWGTALLRVAAFAVSVLTDFLLLLYVLTLLPGVEPPRRRLVTAALIGAIGFELLKVSLSGYLQGVAAKSMYGAFGVPVALLLWINLMARLVLFCAAWTATRARNDPVEGEEPVRSEEDAQPVGDEETETVRGGSGGAPDPAADGGDGPGRRPPRAGRQAHPRYRAPLPSRWSHRSS</sequence>
<evidence type="ECO:0000256" key="2">
    <source>
        <dbReference type="ARBA" id="ARBA00022475"/>
    </source>
</evidence>